<evidence type="ECO:0000313" key="1">
    <source>
        <dbReference type="Proteomes" id="UP000095287"/>
    </source>
</evidence>
<accession>A0A1I7YIP0</accession>
<protein>
    <submittedName>
        <fullName evidence="2">DUF2591 domain-containing protein</fullName>
    </submittedName>
</protein>
<organism evidence="1 2">
    <name type="scientific">Steinernema glaseri</name>
    <dbReference type="NCBI Taxonomy" id="37863"/>
    <lineage>
        <taxon>Eukaryota</taxon>
        <taxon>Metazoa</taxon>
        <taxon>Ecdysozoa</taxon>
        <taxon>Nematoda</taxon>
        <taxon>Chromadorea</taxon>
        <taxon>Rhabditida</taxon>
        <taxon>Tylenchina</taxon>
        <taxon>Panagrolaimomorpha</taxon>
        <taxon>Strongyloidoidea</taxon>
        <taxon>Steinernematidae</taxon>
        <taxon>Steinernema</taxon>
    </lineage>
</organism>
<keyword evidence="1" id="KW-1185">Reference proteome</keyword>
<proteinExistence type="predicted"/>
<reference evidence="2" key="1">
    <citation type="submission" date="2016-11" db="UniProtKB">
        <authorList>
            <consortium name="WormBaseParasite"/>
        </authorList>
    </citation>
    <scope>IDENTIFICATION</scope>
</reference>
<sequence length="101" mass="11169">MALDGIRIRPVRACSWQVLQFGLKLAEDGWDPYSSSSCLLVASPPIWTEISAGWVSGGCADAYTARNSVRFLEICLHLMESEVDRQRALKFNPQLQANAIA</sequence>
<dbReference type="Proteomes" id="UP000095287">
    <property type="component" value="Unplaced"/>
</dbReference>
<dbReference type="AlphaFoldDB" id="A0A1I7YIP0"/>
<dbReference type="WBParaSite" id="L893_g16773.t1">
    <property type="protein sequence ID" value="L893_g16773.t1"/>
    <property type="gene ID" value="L893_g16773"/>
</dbReference>
<name>A0A1I7YIP0_9BILA</name>
<evidence type="ECO:0000313" key="2">
    <source>
        <dbReference type="WBParaSite" id="L893_g16773.t1"/>
    </source>
</evidence>